<reference evidence="1" key="1">
    <citation type="submission" date="2022-08" db="EMBL/GenBank/DDBJ databases">
        <authorList>
            <person name="Kallberg Y."/>
            <person name="Tangrot J."/>
            <person name="Rosling A."/>
        </authorList>
    </citation>
    <scope>NUCLEOTIDE SEQUENCE</scope>
    <source>
        <strain evidence="1">Wild A</strain>
    </source>
</reference>
<name>A0A9W4WYY3_9GLOM</name>
<proteinExistence type="predicted"/>
<evidence type="ECO:0000313" key="1">
    <source>
        <dbReference type="EMBL" id="CAI2196656.1"/>
    </source>
</evidence>
<keyword evidence="2" id="KW-1185">Reference proteome</keyword>
<evidence type="ECO:0000313" key="2">
    <source>
        <dbReference type="Proteomes" id="UP001153678"/>
    </source>
</evidence>
<organism evidence="1 2">
    <name type="scientific">Funneliformis geosporum</name>
    <dbReference type="NCBI Taxonomy" id="1117311"/>
    <lineage>
        <taxon>Eukaryota</taxon>
        <taxon>Fungi</taxon>
        <taxon>Fungi incertae sedis</taxon>
        <taxon>Mucoromycota</taxon>
        <taxon>Glomeromycotina</taxon>
        <taxon>Glomeromycetes</taxon>
        <taxon>Glomerales</taxon>
        <taxon>Glomeraceae</taxon>
        <taxon>Funneliformis</taxon>
    </lineage>
</organism>
<feature type="non-terminal residue" evidence="1">
    <location>
        <position position="57"/>
    </location>
</feature>
<comment type="caution">
    <text evidence="1">The sequence shown here is derived from an EMBL/GenBank/DDBJ whole genome shotgun (WGS) entry which is preliminary data.</text>
</comment>
<protein>
    <submittedName>
        <fullName evidence="1">12399_t:CDS:1</fullName>
    </submittedName>
</protein>
<gene>
    <name evidence="1" type="ORF">FWILDA_LOCUS17688</name>
</gene>
<accession>A0A9W4WYY3</accession>
<dbReference type="Proteomes" id="UP001153678">
    <property type="component" value="Unassembled WGS sequence"/>
</dbReference>
<dbReference type="EMBL" id="CAMKVN010014661">
    <property type="protein sequence ID" value="CAI2196656.1"/>
    <property type="molecule type" value="Genomic_DNA"/>
</dbReference>
<sequence>MALAAPTIAQFEWTVDVARELICLRHNNHDDFKGFAASPSQYRRKWYSLKYGYKNLK</sequence>
<dbReference type="AlphaFoldDB" id="A0A9W4WYY3"/>